<dbReference type="EMBL" id="AUSU01009041">
    <property type="protein sequence ID" value="EPS58619.1"/>
    <property type="molecule type" value="Genomic_DNA"/>
</dbReference>
<comment type="subcellular location">
    <subcellularLocation>
        <location evidence="1">Nucleus</location>
    </subcellularLocation>
</comment>
<dbReference type="AlphaFoldDB" id="S8BW74"/>
<keyword evidence="4" id="KW-0804">Transcription</keyword>
<dbReference type="PANTHER" id="PTHR31194:SF62">
    <property type="entry name" value="ETHYLENE-RESPONSIVE TRANSCRIPTION FACTOR ERF118"/>
    <property type="match status" value="1"/>
</dbReference>
<protein>
    <recommendedName>
        <fullName evidence="7">AP2/ERF domain-containing protein</fullName>
    </recommendedName>
</protein>
<dbReference type="Proteomes" id="UP000015453">
    <property type="component" value="Unassembled WGS sequence"/>
</dbReference>
<feature type="region of interest" description="Disordered" evidence="6">
    <location>
        <begin position="270"/>
        <end position="321"/>
    </location>
</feature>
<keyword evidence="2" id="KW-0805">Transcription regulation</keyword>
<gene>
    <name evidence="8" type="ORF">M569_16194</name>
</gene>
<dbReference type="GO" id="GO:0003677">
    <property type="term" value="F:DNA binding"/>
    <property type="evidence" value="ECO:0007669"/>
    <property type="project" value="UniProtKB-KW"/>
</dbReference>
<evidence type="ECO:0000259" key="7">
    <source>
        <dbReference type="PROSITE" id="PS51032"/>
    </source>
</evidence>
<dbReference type="InterPro" id="IPR050913">
    <property type="entry name" value="AP2/ERF_ERF"/>
</dbReference>
<dbReference type="PANTHER" id="PTHR31194">
    <property type="entry name" value="SHN SHINE , DNA BINDING / TRANSCRIPTION FACTOR"/>
    <property type="match status" value="1"/>
</dbReference>
<evidence type="ECO:0000256" key="4">
    <source>
        <dbReference type="ARBA" id="ARBA00023163"/>
    </source>
</evidence>
<dbReference type="Gene3D" id="3.30.730.10">
    <property type="entry name" value="AP2/ERF domain"/>
    <property type="match status" value="1"/>
</dbReference>
<dbReference type="PRINTS" id="PR00367">
    <property type="entry name" value="ETHRSPELEMNT"/>
</dbReference>
<keyword evidence="9" id="KW-1185">Reference proteome</keyword>
<evidence type="ECO:0000256" key="2">
    <source>
        <dbReference type="ARBA" id="ARBA00023015"/>
    </source>
</evidence>
<dbReference type="CDD" id="cd00018">
    <property type="entry name" value="AP2"/>
    <property type="match status" value="1"/>
</dbReference>
<feature type="compositionally biased region" description="Polar residues" evidence="6">
    <location>
        <begin position="295"/>
        <end position="312"/>
    </location>
</feature>
<feature type="domain" description="AP2/ERF" evidence="7">
    <location>
        <begin position="197"/>
        <end position="259"/>
    </location>
</feature>
<reference evidence="8 9" key="1">
    <citation type="journal article" date="2013" name="BMC Genomics">
        <title>The miniature genome of a carnivorous plant Genlisea aurea contains a low number of genes and short non-coding sequences.</title>
        <authorList>
            <person name="Leushkin E.V."/>
            <person name="Sutormin R.A."/>
            <person name="Nabieva E.R."/>
            <person name="Penin A.A."/>
            <person name="Kondrashov A.S."/>
            <person name="Logacheva M.D."/>
        </authorList>
    </citation>
    <scope>NUCLEOTIDE SEQUENCE [LARGE SCALE GENOMIC DNA]</scope>
</reference>
<organism evidence="8 9">
    <name type="scientific">Genlisea aurea</name>
    <dbReference type="NCBI Taxonomy" id="192259"/>
    <lineage>
        <taxon>Eukaryota</taxon>
        <taxon>Viridiplantae</taxon>
        <taxon>Streptophyta</taxon>
        <taxon>Embryophyta</taxon>
        <taxon>Tracheophyta</taxon>
        <taxon>Spermatophyta</taxon>
        <taxon>Magnoliopsida</taxon>
        <taxon>eudicotyledons</taxon>
        <taxon>Gunneridae</taxon>
        <taxon>Pentapetalae</taxon>
        <taxon>asterids</taxon>
        <taxon>lamiids</taxon>
        <taxon>Lamiales</taxon>
        <taxon>Lentibulariaceae</taxon>
        <taxon>Genlisea</taxon>
    </lineage>
</organism>
<dbReference type="SUPFAM" id="SSF54171">
    <property type="entry name" value="DNA-binding domain"/>
    <property type="match status" value="1"/>
</dbReference>
<dbReference type="Pfam" id="PF00847">
    <property type="entry name" value="AP2"/>
    <property type="match status" value="1"/>
</dbReference>
<evidence type="ECO:0000313" key="9">
    <source>
        <dbReference type="Proteomes" id="UP000015453"/>
    </source>
</evidence>
<dbReference type="OrthoDB" id="1917565at2759"/>
<feature type="region of interest" description="Disordered" evidence="6">
    <location>
        <begin position="88"/>
        <end position="111"/>
    </location>
</feature>
<dbReference type="GO" id="GO:0005634">
    <property type="term" value="C:nucleus"/>
    <property type="evidence" value="ECO:0007669"/>
    <property type="project" value="UniProtKB-SubCell"/>
</dbReference>
<keyword evidence="3" id="KW-0238">DNA-binding</keyword>
<dbReference type="InterPro" id="IPR016177">
    <property type="entry name" value="DNA-bd_dom_sf"/>
</dbReference>
<dbReference type="InterPro" id="IPR036955">
    <property type="entry name" value="AP2/ERF_dom_sf"/>
</dbReference>
<dbReference type="SMART" id="SM00380">
    <property type="entry name" value="AP2"/>
    <property type="match status" value="1"/>
</dbReference>
<evidence type="ECO:0000313" key="8">
    <source>
        <dbReference type="EMBL" id="EPS58619.1"/>
    </source>
</evidence>
<dbReference type="InterPro" id="IPR001471">
    <property type="entry name" value="AP2/ERF_dom"/>
</dbReference>
<comment type="caution">
    <text evidence="8">The sequence shown here is derived from an EMBL/GenBank/DDBJ whole genome shotgun (WGS) entry which is preliminary data.</text>
</comment>
<keyword evidence="5" id="KW-0539">Nucleus</keyword>
<dbReference type="PROSITE" id="PS51032">
    <property type="entry name" value="AP2_ERF"/>
    <property type="match status" value="1"/>
</dbReference>
<sequence>MGSGQWKKSERGRRRKEGVSWGYYGLGAGAGTVLCTRKSCFCCCPGACAYLPGDFSAVGFSRADPKIFATASMRLRPRSEIIWSENMPPASPVLQSRKGKVKPEQQQQPTKRVRIVCSDPYATDASDEDDDGKQRGLKKTKRVVFEVCLSGGNGGVAASEHTEISFDGSHSGGEKSVSNLKKVVSSGETKANPATGRFRGVRQRKWGKWAAEIRDPIRRKRVWLGTFKTQIEASNAYEKKRLEFDALYNGGVGGGVSSPEEESPAGCFLAESKQKDKSMPRISLSEGSTDREGSTDSVGSSSVLELDSTVSVNPPPPSAAAIDEKETATDPMLTSFASQFGQDLDLGLELQSIIAGCDDIFPPSLDEFFDDLPIGGDLENDIELPNFDFDVDFDESTLAWIDSTVQQPQPLIAAGAPAASLNIACL</sequence>
<dbReference type="GO" id="GO:0003700">
    <property type="term" value="F:DNA-binding transcription factor activity"/>
    <property type="evidence" value="ECO:0007669"/>
    <property type="project" value="InterPro"/>
</dbReference>
<evidence type="ECO:0000256" key="3">
    <source>
        <dbReference type="ARBA" id="ARBA00023125"/>
    </source>
</evidence>
<evidence type="ECO:0000256" key="6">
    <source>
        <dbReference type="SAM" id="MobiDB-lite"/>
    </source>
</evidence>
<evidence type="ECO:0000256" key="1">
    <source>
        <dbReference type="ARBA" id="ARBA00004123"/>
    </source>
</evidence>
<accession>S8BW74</accession>
<name>S8BW74_9LAMI</name>
<evidence type="ECO:0000256" key="5">
    <source>
        <dbReference type="ARBA" id="ARBA00023242"/>
    </source>
</evidence>
<proteinExistence type="predicted"/>